<evidence type="ECO:0000259" key="4">
    <source>
        <dbReference type="PROSITE" id="PS50043"/>
    </source>
</evidence>
<proteinExistence type="predicted"/>
<dbReference type="Gene3D" id="1.25.40.10">
    <property type="entry name" value="Tetratricopeptide repeat domain"/>
    <property type="match status" value="1"/>
</dbReference>
<dbReference type="EMBL" id="JBHSMI010000067">
    <property type="protein sequence ID" value="MFC5407011.1"/>
    <property type="molecule type" value="Genomic_DNA"/>
</dbReference>
<evidence type="ECO:0000313" key="5">
    <source>
        <dbReference type="EMBL" id="MFC5407011.1"/>
    </source>
</evidence>
<keyword evidence="6" id="KW-1185">Reference proteome</keyword>
<dbReference type="Pfam" id="PF17874">
    <property type="entry name" value="TPR_MalT"/>
    <property type="match status" value="1"/>
</dbReference>
<dbReference type="SUPFAM" id="SSF52540">
    <property type="entry name" value="P-loop containing nucleoside triphosphate hydrolases"/>
    <property type="match status" value="1"/>
</dbReference>
<dbReference type="PRINTS" id="PR00038">
    <property type="entry name" value="HTHLUXR"/>
</dbReference>
<protein>
    <submittedName>
        <fullName evidence="5">LuxR C-terminal-related transcriptional regulator</fullName>
    </submittedName>
</protein>
<keyword evidence="3" id="KW-0804">Transcription</keyword>
<dbReference type="Proteomes" id="UP001596113">
    <property type="component" value="Unassembled WGS sequence"/>
</dbReference>
<evidence type="ECO:0000256" key="3">
    <source>
        <dbReference type="ARBA" id="ARBA00023163"/>
    </source>
</evidence>
<dbReference type="InterPro" id="IPR027417">
    <property type="entry name" value="P-loop_NTPase"/>
</dbReference>
<organism evidence="5 6">
    <name type="scientific">Cohnella soli</name>
    <dbReference type="NCBI Taxonomy" id="425005"/>
    <lineage>
        <taxon>Bacteria</taxon>
        <taxon>Bacillati</taxon>
        <taxon>Bacillota</taxon>
        <taxon>Bacilli</taxon>
        <taxon>Bacillales</taxon>
        <taxon>Paenibacillaceae</taxon>
        <taxon>Cohnella</taxon>
    </lineage>
</organism>
<comment type="caution">
    <text evidence="5">The sequence shown here is derived from an EMBL/GenBank/DDBJ whole genome shotgun (WGS) entry which is preliminary data.</text>
</comment>
<dbReference type="Pfam" id="PF25873">
    <property type="entry name" value="WHD_MalT"/>
    <property type="match status" value="1"/>
</dbReference>
<dbReference type="PANTHER" id="PTHR44688:SF16">
    <property type="entry name" value="DNA-BINDING TRANSCRIPTIONAL ACTIVATOR DEVR_DOSR"/>
    <property type="match status" value="1"/>
</dbReference>
<dbReference type="SMART" id="SM00421">
    <property type="entry name" value="HTH_LUXR"/>
    <property type="match status" value="1"/>
</dbReference>
<dbReference type="SUPFAM" id="SSF48452">
    <property type="entry name" value="TPR-like"/>
    <property type="match status" value="1"/>
</dbReference>
<evidence type="ECO:0000256" key="2">
    <source>
        <dbReference type="ARBA" id="ARBA00023125"/>
    </source>
</evidence>
<evidence type="ECO:0000256" key="1">
    <source>
        <dbReference type="ARBA" id="ARBA00023015"/>
    </source>
</evidence>
<name>A0ABW0I3Q9_9BACL</name>
<dbReference type="InterPro" id="IPR016032">
    <property type="entry name" value="Sig_transdc_resp-reg_C-effctor"/>
</dbReference>
<dbReference type="CDD" id="cd06170">
    <property type="entry name" value="LuxR_C_like"/>
    <property type="match status" value="1"/>
</dbReference>
<dbReference type="Gene3D" id="3.40.50.300">
    <property type="entry name" value="P-loop containing nucleotide triphosphate hydrolases"/>
    <property type="match status" value="1"/>
</dbReference>
<dbReference type="PROSITE" id="PS50043">
    <property type="entry name" value="HTH_LUXR_2"/>
    <property type="match status" value="1"/>
</dbReference>
<gene>
    <name evidence="5" type="ORF">ACFPOF_30155</name>
</gene>
<feature type="domain" description="HTH luxR-type" evidence="4">
    <location>
        <begin position="802"/>
        <end position="867"/>
    </location>
</feature>
<dbReference type="RefSeq" id="WP_378139294.1">
    <property type="nucleotide sequence ID" value="NZ_JBHSMI010000067.1"/>
</dbReference>
<dbReference type="InterPro" id="IPR000792">
    <property type="entry name" value="Tscrpt_reg_LuxR_C"/>
</dbReference>
<dbReference type="InterPro" id="IPR041617">
    <property type="entry name" value="TPR_MalT"/>
</dbReference>
<dbReference type="Gene3D" id="1.10.10.10">
    <property type="entry name" value="Winged helix-like DNA-binding domain superfamily/Winged helix DNA-binding domain"/>
    <property type="match status" value="1"/>
</dbReference>
<keyword evidence="2" id="KW-0238">DNA-binding</keyword>
<evidence type="ECO:0000313" key="6">
    <source>
        <dbReference type="Proteomes" id="UP001596113"/>
    </source>
</evidence>
<dbReference type="Pfam" id="PF00196">
    <property type="entry name" value="GerE"/>
    <property type="match status" value="1"/>
</dbReference>
<dbReference type="InterPro" id="IPR036388">
    <property type="entry name" value="WH-like_DNA-bd_sf"/>
</dbReference>
<accession>A0ABW0I3Q9</accession>
<keyword evidence="1" id="KW-0805">Transcription regulation</keyword>
<sequence length="880" mass="99041">MHTLPEPIILHTKLAAPAPRTKLVDRLRLIELIERGTAGKLTFVCAPAGFGKTALLGQWARTVVMPVRWVSLDETDNDPVRFWRYVAEALSIALPPAKSDVYKQLVRSLPDLSLSTFLDALMNQLSDATRPIHLILDDYHAIEEPQIHKSLSYFIEHMPLSVRLVIASRSDLPFPTARWLIQGDFVAINASGLTFTLEEAERFYRDVANLPLNSTHVAELYRQTEGWVTGLQLTSLSLRTEKEQDFDRFIDQFGGAHRNVSDYLFQEVVARLPDETLDFVLRTSLLDRLDAKACDAVTGRSDGIRMLESLKALNLFLIPLDDQDIWFRYHHLFADYLRNLLHAEHPEEWAVAHFASCRHFASRGLTDEAIGHALAAEAYGEAESLIARHAPHTLKRGELPTLLRWYGTFPSEYELSPDMGLLYAFLLAITGQAEHAGRLLDDLERRRDGMEAGETRQQLQSGLLFVKSNLFFSGGDFPQWFAFISGILDDILPHNPMFYNFNYNRMAPYVRRTAFGLNGVLSEDTEKIGKLFAGVLEKHGWGDSLISLYVLQSLAEGFYEWNRIGESEELTARIERAARLKLVPGLFVPNRLTQARLYWLRGQRELAFETIDEAIAFAAKLPEPQWTSRLIAAKAMFLIQDAQLAAAKKETVKLRLGAKDKPTYDKEFEYLSLARLLGAQRKETEALKLLELLIPQAAREGSLMPIVEIRIVQACLLDQMGQRTNACKALREALKIGESNGYERSFADEGQPMERLLQRYATIAGSSDAAEHELTGVSPEYVGRLLGLFEKPRTSPPSVTQQERLIEPLTRSELVLLALIREGASNRLIAEKLSLSEGSVKVYTSRIYGKLGVSSRTQAIAAAQRLRLLDGDESQSASHT</sequence>
<dbReference type="SUPFAM" id="SSF46894">
    <property type="entry name" value="C-terminal effector domain of the bipartite response regulators"/>
    <property type="match status" value="1"/>
</dbReference>
<dbReference type="InterPro" id="IPR011990">
    <property type="entry name" value="TPR-like_helical_dom_sf"/>
</dbReference>
<dbReference type="PROSITE" id="PS00622">
    <property type="entry name" value="HTH_LUXR_1"/>
    <property type="match status" value="1"/>
</dbReference>
<dbReference type="PANTHER" id="PTHR44688">
    <property type="entry name" value="DNA-BINDING TRANSCRIPTIONAL ACTIVATOR DEVR_DOSR"/>
    <property type="match status" value="1"/>
</dbReference>
<dbReference type="InterPro" id="IPR059106">
    <property type="entry name" value="WHD_MalT"/>
</dbReference>
<reference evidence="6" key="1">
    <citation type="journal article" date="2019" name="Int. J. Syst. Evol. Microbiol.">
        <title>The Global Catalogue of Microorganisms (GCM) 10K type strain sequencing project: providing services to taxonomists for standard genome sequencing and annotation.</title>
        <authorList>
            <consortium name="The Broad Institute Genomics Platform"/>
            <consortium name="The Broad Institute Genome Sequencing Center for Infectious Disease"/>
            <person name="Wu L."/>
            <person name="Ma J."/>
        </authorList>
    </citation>
    <scope>NUCLEOTIDE SEQUENCE [LARGE SCALE GENOMIC DNA]</scope>
    <source>
        <strain evidence="6">CGMCC 1.18575</strain>
    </source>
</reference>